<evidence type="ECO:0000256" key="7">
    <source>
        <dbReference type="ARBA" id="ARBA00022840"/>
    </source>
</evidence>
<comment type="catalytic activity">
    <reaction evidence="1">
        <text>ATP + protein L-histidine = ADP + protein N-phospho-L-histidine.</text>
        <dbReference type="EC" id="2.7.13.3"/>
    </reaction>
</comment>
<dbReference type="Gene3D" id="3.30.565.10">
    <property type="entry name" value="Histidine kinase-like ATPase, C-terminal domain"/>
    <property type="match status" value="1"/>
</dbReference>
<feature type="transmembrane region" description="Helical" evidence="11">
    <location>
        <begin position="345"/>
        <end position="363"/>
    </location>
</feature>
<feature type="transmembrane region" description="Helical" evidence="11">
    <location>
        <begin position="12"/>
        <end position="29"/>
    </location>
</feature>
<keyword evidence="3" id="KW-0597">Phosphoprotein</keyword>
<dbReference type="SUPFAM" id="SSF55874">
    <property type="entry name" value="ATPase domain of HSP90 chaperone/DNA topoisomerase II/histidine kinase"/>
    <property type="match status" value="1"/>
</dbReference>
<feature type="repeat" description="TPR" evidence="9">
    <location>
        <begin position="233"/>
        <end position="266"/>
    </location>
</feature>
<keyword evidence="10" id="KW-0175">Coiled coil</keyword>
<dbReference type="Gene3D" id="1.20.5.1930">
    <property type="match status" value="1"/>
</dbReference>
<evidence type="ECO:0000313" key="14">
    <source>
        <dbReference type="Proteomes" id="UP001158050"/>
    </source>
</evidence>
<evidence type="ECO:0000256" key="1">
    <source>
        <dbReference type="ARBA" id="ARBA00000085"/>
    </source>
</evidence>
<evidence type="ECO:0000256" key="11">
    <source>
        <dbReference type="SAM" id="Phobius"/>
    </source>
</evidence>
<protein>
    <recommendedName>
        <fullName evidence="2">histidine kinase</fullName>
        <ecNumber evidence="2">2.7.13.3</ecNumber>
    </recommendedName>
</protein>
<dbReference type="InterPro" id="IPR005467">
    <property type="entry name" value="His_kinase_dom"/>
</dbReference>
<dbReference type="PROSITE" id="PS50005">
    <property type="entry name" value="TPR"/>
    <property type="match status" value="2"/>
</dbReference>
<keyword evidence="9" id="KW-0802">TPR repeat</keyword>
<dbReference type="Pfam" id="PF07730">
    <property type="entry name" value="HisKA_3"/>
    <property type="match status" value="1"/>
</dbReference>
<dbReference type="InterPro" id="IPR011712">
    <property type="entry name" value="Sig_transdc_His_kin_sub3_dim/P"/>
</dbReference>
<dbReference type="InterPro" id="IPR011990">
    <property type="entry name" value="TPR-like_helical_dom_sf"/>
</dbReference>
<keyword evidence="4" id="KW-0808">Transferase</keyword>
<dbReference type="Pfam" id="PF13181">
    <property type="entry name" value="TPR_8"/>
    <property type="match status" value="1"/>
</dbReference>
<dbReference type="PANTHER" id="PTHR24421:SF10">
    <property type="entry name" value="NITRATE_NITRITE SENSOR PROTEIN NARQ"/>
    <property type="match status" value="1"/>
</dbReference>
<sequence length="594" mass="68949">MKRPGQADLFEMYRFILFFISFLYLNGFAQSKKRIDSISNLPMTYVQTNSKKIITQLKKNASDAIKTKNPKAEARTYALLALALYYSGDYDENIKYSLKAIELFEKQNDLENVSSVYGELGFRLKATNLPDAEKYMMKGLRIAERENFVKPLLSIYNNYGVIKDNLKQQDSALFYYFKGLDIKVKAKDAVGIPYSLNNIGEIYIHQKKFDLAKEYFDKAMKQRIAMKDEYGIADNYAYNGDLYFAMKKYPMAIHNFEKSLELAEKYKITNLLRHDYNMLSQSYELNKDLPKALEYYKKNQALKDSIINKETYDKMAELQIKFDTAKKEKQILEQKNLEKKRMNTIKILGILFCFGIIISFLVYRTLKLKNKQQKQEYELKYAIEEIAHQNKLQEQRLSISRDLHDNIGAQLTFIISSIETLKQAFNIKDEKINNKLTSISNFTKDTITELRDTIWAMNHSEIDFNEIRNRILNFVEKARKSTENINIAFERDPILDNLHFSSVDGMNIYRITQEAVNNAMKYAEAKNILLNAKSVDHQVQITVTDDGKGFDIDETELGNGIRNMEKRASELNSTLSINSETGKGTMITLVIPKT</sequence>
<dbReference type="Pfam" id="PF02518">
    <property type="entry name" value="HATPase_c"/>
    <property type="match status" value="1"/>
</dbReference>
<evidence type="ECO:0000256" key="6">
    <source>
        <dbReference type="ARBA" id="ARBA00022777"/>
    </source>
</evidence>
<evidence type="ECO:0000256" key="2">
    <source>
        <dbReference type="ARBA" id="ARBA00012438"/>
    </source>
</evidence>
<evidence type="ECO:0000256" key="10">
    <source>
        <dbReference type="SAM" id="Coils"/>
    </source>
</evidence>
<evidence type="ECO:0000256" key="9">
    <source>
        <dbReference type="PROSITE-ProRule" id="PRU00339"/>
    </source>
</evidence>
<evidence type="ECO:0000256" key="3">
    <source>
        <dbReference type="ARBA" id="ARBA00022553"/>
    </source>
</evidence>
<feature type="repeat" description="TPR" evidence="9">
    <location>
        <begin position="193"/>
        <end position="226"/>
    </location>
</feature>
<keyword evidence="5" id="KW-0547">Nucleotide-binding</keyword>
<gene>
    <name evidence="13" type="ORF">SAMN05421679_11128</name>
</gene>
<dbReference type="SMART" id="SM00028">
    <property type="entry name" value="TPR"/>
    <property type="match status" value="5"/>
</dbReference>
<dbReference type="InterPro" id="IPR003594">
    <property type="entry name" value="HATPase_dom"/>
</dbReference>
<evidence type="ECO:0000256" key="4">
    <source>
        <dbReference type="ARBA" id="ARBA00022679"/>
    </source>
</evidence>
<dbReference type="EMBL" id="FXUO01000011">
    <property type="protein sequence ID" value="SMP97038.1"/>
    <property type="molecule type" value="Genomic_DNA"/>
</dbReference>
<keyword evidence="11" id="KW-1133">Transmembrane helix</keyword>
<keyword evidence="7" id="KW-0067">ATP-binding</keyword>
<dbReference type="InterPro" id="IPR019734">
    <property type="entry name" value="TPR_rpt"/>
</dbReference>
<reference evidence="13 14" key="1">
    <citation type="submission" date="2017-05" db="EMBL/GenBank/DDBJ databases">
        <authorList>
            <person name="Varghese N."/>
            <person name="Submissions S."/>
        </authorList>
    </citation>
    <scope>NUCLEOTIDE SEQUENCE [LARGE SCALE GENOMIC DNA]</scope>
    <source>
        <strain evidence="13 14">DSM 18015</strain>
    </source>
</reference>
<dbReference type="Proteomes" id="UP001158050">
    <property type="component" value="Unassembled WGS sequence"/>
</dbReference>
<keyword evidence="11" id="KW-0812">Transmembrane</keyword>
<dbReference type="Pfam" id="PF13424">
    <property type="entry name" value="TPR_12"/>
    <property type="match status" value="1"/>
</dbReference>
<name>A0ABY1R9M2_9FLAO</name>
<dbReference type="SMART" id="SM00387">
    <property type="entry name" value="HATPase_c"/>
    <property type="match status" value="1"/>
</dbReference>
<feature type="domain" description="Histidine kinase" evidence="12">
    <location>
        <begin position="402"/>
        <end position="594"/>
    </location>
</feature>
<keyword evidence="14" id="KW-1185">Reference proteome</keyword>
<proteinExistence type="predicted"/>
<dbReference type="Gene3D" id="1.25.40.10">
    <property type="entry name" value="Tetratricopeptide repeat domain"/>
    <property type="match status" value="2"/>
</dbReference>
<comment type="caution">
    <text evidence="13">The sequence shown here is derived from an EMBL/GenBank/DDBJ whole genome shotgun (WGS) entry which is preliminary data.</text>
</comment>
<organism evidence="13 14">
    <name type="scientific">Epilithonimonas pallida</name>
    <dbReference type="NCBI Taxonomy" id="373671"/>
    <lineage>
        <taxon>Bacteria</taxon>
        <taxon>Pseudomonadati</taxon>
        <taxon>Bacteroidota</taxon>
        <taxon>Flavobacteriia</taxon>
        <taxon>Flavobacteriales</taxon>
        <taxon>Weeksellaceae</taxon>
        <taxon>Chryseobacterium group</taxon>
        <taxon>Epilithonimonas</taxon>
    </lineage>
</organism>
<evidence type="ECO:0000256" key="5">
    <source>
        <dbReference type="ARBA" id="ARBA00022741"/>
    </source>
</evidence>
<keyword evidence="8" id="KW-0902">Two-component regulatory system</keyword>
<evidence type="ECO:0000259" key="12">
    <source>
        <dbReference type="PROSITE" id="PS50109"/>
    </source>
</evidence>
<dbReference type="SUPFAM" id="SSF81901">
    <property type="entry name" value="HCP-like"/>
    <property type="match status" value="1"/>
</dbReference>
<evidence type="ECO:0000313" key="13">
    <source>
        <dbReference type="EMBL" id="SMP97038.1"/>
    </source>
</evidence>
<keyword evidence="6 13" id="KW-0418">Kinase</keyword>
<dbReference type="PROSITE" id="PS50109">
    <property type="entry name" value="HIS_KIN"/>
    <property type="match status" value="1"/>
</dbReference>
<dbReference type="PANTHER" id="PTHR24421">
    <property type="entry name" value="NITRATE/NITRITE SENSOR PROTEIN NARX-RELATED"/>
    <property type="match status" value="1"/>
</dbReference>
<dbReference type="CDD" id="cd16917">
    <property type="entry name" value="HATPase_UhpB-NarQ-NarX-like"/>
    <property type="match status" value="1"/>
</dbReference>
<dbReference type="InterPro" id="IPR036890">
    <property type="entry name" value="HATPase_C_sf"/>
</dbReference>
<dbReference type="InterPro" id="IPR050482">
    <property type="entry name" value="Sensor_HK_TwoCompSys"/>
</dbReference>
<keyword evidence="11" id="KW-0472">Membrane</keyword>
<accession>A0ABY1R9M2</accession>
<dbReference type="GO" id="GO:0016301">
    <property type="term" value="F:kinase activity"/>
    <property type="evidence" value="ECO:0007669"/>
    <property type="project" value="UniProtKB-KW"/>
</dbReference>
<evidence type="ECO:0000256" key="8">
    <source>
        <dbReference type="ARBA" id="ARBA00023012"/>
    </source>
</evidence>
<feature type="coiled-coil region" evidence="10">
    <location>
        <begin position="308"/>
        <end position="335"/>
    </location>
</feature>
<dbReference type="EC" id="2.7.13.3" evidence="2"/>